<name>A0A1I2JG18_9BACT</name>
<evidence type="ECO:0008006" key="4">
    <source>
        <dbReference type="Google" id="ProtNLM"/>
    </source>
</evidence>
<gene>
    <name evidence="2" type="ORF">SAMN05216283_108170</name>
</gene>
<feature type="signal peptide" evidence="1">
    <location>
        <begin position="1"/>
        <end position="19"/>
    </location>
</feature>
<dbReference type="InterPro" id="IPR007497">
    <property type="entry name" value="SIMPL/DUF541"/>
</dbReference>
<reference evidence="2 3" key="1">
    <citation type="submission" date="2016-10" db="EMBL/GenBank/DDBJ databases">
        <authorList>
            <person name="de Groot N.N."/>
        </authorList>
    </citation>
    <scope>NUCLEOTIDE SEQUENCE [LARGE SCALE GENOMIC DNA]</scope>
    <source>
        <strain evidence="2 3">CGMCC 1.9156</strain>
    </source>
</reference>
<accession>A0A1I2JG18</accession>
<organism evidence="2 3">
    <name type="scientific">Sunxiuqinia elliptica</name>
    <dbReference type="NCBI Taxonomy" id="655355"/>
    <lineage>
        <taxon>Bacteria</taxon>
        <taxon>Pseudomonadati</taxon>
        <taxon>Bacteroidota</taxon>
        <taxon>Bacteroidia</taxon>
        <taxon>Marinilabiliales</taxon>
        <taxon>Prolixibacteraceae</taxon>
        <taxon>Sunxiuqinia</taxon>
    </lineage>
</organism>
<proteinExistence type="predicted"/>
<dbReference type="InterPro" id="IPR052022">
    <property type="entry name" value="26kDa_periplasmic_antigen"/>
</dbReference>
<evidence type="ECO:0000313" key="3">
    <source>
        <dbReference type="Proteomes" id="UP000198964"/>
    </source>
</evidence>
<dbReference type="Proteomes" id="UP000198964">
    <property type="component" value="Unassembled WGS sequence"/>
</dbReference>
<protein>
    <recommendedName>
        <fullName evidence="4">SIMPL domain-containing protein</fullName>
    </recommendedName>
</protein>
<dbReference type="Gene3D" id="3.30.110.170">
    <property type="entry name" value="Protein of unknown function (DUF541), domain 1"/>
    <property type="match status" value="1"/>
</dbReference>
<dbReference type="AlphaFoldDB" id="A0A1I2JG18"/>
<dbReference type="GO" id="GO:0006974">
    <property type="term" value="P:DNA damage response"/>
    <property type="evidence" value="ECO:0007669"/>
    <property type="project" value="TreeGrafter"/>
</dbReference>
<keyword evidence="1" id="KW-0732">Signal</keyword>
<keyword evidence="3" id="KW-1185">Reference proteome</keyword>
<dbReference type="PANTHER" id="PTHR34387:SF1">
    <property type="entry name" value="PERIPLASMIC IMMUNOGENIC PROTEIN"/>
    <property type="match status" value="1"/>
</dbReference>
<dbReference type="EMBL" id="FONW01000008">
    <property type="protein sequence ID" value="SFF53038.1"/>
    <property type="molecule type" value="Genomic_DNA"/>
</dbReference>
<dbReference type="Pfam" id="PF04402">
    <property type="entry name" value="SIMPL"/>
    <property type="match status" value="1"/>
</dbReference>
<feature type="chain" id="PRO_5011658494" description="SIMPL domain-containing protein" evidence="1">
    <location>
        <begin position="20"/>
        <end position="235"/>
    </location>
</feature>
<dbReference type="RefSeq" id="WP_093920678.1">
    <property type="nucleotide sequence ID" value="NZ_FONW01000008.1"/>
</dbReference>
<sequence>MKTIKILFILILFSVSSFAQNELNPLTSTPYIEVTGEGEMEIVPNQIFLHFTLKERYVKNKKIDIEDLEKKMKQHLKANKFDLKKLSLADADADFVTIKRKNKDVLASKDYLLEVKTTDELSDVWQILDEIDVANAYIQRVDHSQMEDFKKEVKIKAIQAAKEKANYLLEAVDQKAGKPLFIQERESYHQPYAANMRLEKMHVMADGAVAAPKEPSISFKKIKLNYKVFARFAIQ</sequence>
<evidence type="ECO:0000256" key="1">
    <source>
        <dbReference type="SAM" id="SignalP"/>
    </source>
</evidence>
<dbReference type="PANTHER" id="PTHR34387">
    <property type="entry name" value="SLR1258 PROTEIN"/>
    <property type="match status" value="1"/>
</dbReference>
<dbReference type="STRING" id="655355.SAMN05216283_108170"/>
<evidence type="ECO:0000313" key="2">
    <source>
        <dbReference type="EMBL" id="SFF53038.1"/>
    </source>
</evidence>